<reference evidence="3" key="1">
    <citation type="submission" date="2016-10" db="EMBL/GenBank/DDBJ databases">
        <authorList>
            <person name="Varghese N."/>
            <person name="Submissions S."/>
        </authorList>
    </citation>
    <scope>NUCLEOTIDE SEQUENCE [LARGE SCALE GENOMIC DNA]</scope>
    <source>
        <strain evidence="3">DSM 26879</strain>
    </source>
</reference>
<dbReference type="Pfam" id="PF04717">
    <property type="entry name" value="Phage_base_V"/>
    <property type="match status" value="1"/>
</dbReference>
<dbReference type="InterPro" id="IPR006533">
    <property type="entry name" value="T6SS_Vgr_RhsGE"/>
</dbReference>
<proteinExistence type="predicted"/>
<dbReference type="RefSeq" id="WP_090198094.1">
    <property type="nucleotide sequence ID" value="NZ_FOYP01000001.1"/>
</dbReference>
<accession>A0A1I6GBT7</accession>
<protein>
    <submittedName>
        <fullName evidence="2">Rhs element Vgr protein</fullName>
    </submittedName>
</protein>
<dbReference type="SUPFAM" id="SSF69279">
    <property type="entry name" value="Phage tail proteins"/>
    <property type="match status" value="1"/>
</dbReference>
<evidence type="ECO:0000313" key="2">
    <source>
        <dbReference type="EMBL" id="SFR39646.1"/>
    </source>
</evidence>
<organism evidence="2 3">
    <name type="scientific">Yoonia tamlensis</name>
    <dbReference type="NCBI Taxonomy" id="390270"/>
    <lineage>
        <taxon>Bacteria</taxon>
        <taxon>Pseudomonadati</taxon>
        <taxon>Pseudomonadota</taxon>
        <taxon>Alphaproteobacteria</taxon>
        <taxon>Rhodobacterales</taxon>
        <taxon>Paracoccaceae</taxon>
        <taxon>Yoonia</taxon>
    </lineage>
</organism>
<dbReference type="Gene3D" id="2.40.50.230">
    <property type="entry name" value="Gp5 N-terminal domain"/>
    <property type="match status" value="1"/>
</dbReference>
<name>A0A1I6GBT7_9RHOB</name>
<dbReference type="SUPFAM" id="SSF69255">
    <property type="entry name" value="gp5 N-terminal domain-like"/>
    <property type="match status" value="1"/>
</dbReference>
<dbReference type="InterPro" id="IPR006531">
    <property type="entry name" value="Gp5/Vgr_OB"/>
</dbReference>
<dbReference type="NCBIfam" id="TIGR01646">
    <property type="entry name" value="vgr_GE"/>
    <property type="match status" value="1"/>
</dbReference>
<dbReference type="EMBL" id="FOYP01000001">
    <property type="protein sequence ID" value="SFR39646.1"/>
    <property type="molecule type" value="Genomic_DNA"/>
</dbReference>
<evidence type="ECO:0000259" key="1">
    <source>
        <dbReference type="Pfam" id="PF04717"/>
    </source>
</evidence>
<keyword evidence="3" id="KW-1185">Reference proteome</keyword>
<dbReference type="Proteomes" id="UP000199478">
    <property type="component" value="Unassembled WGS sequence"/>
</dbReference>
<dbReference type="OrthoDB" id="9762420at2"/>
<evidence type="ECO:0000313" key="3">
    <source>
        <dbReference type="Proteomes" id="UP000199478"/>
    </source>
</evidence>
<dbReference type="STRING" id="390270.SAMN04488005_1393"/>
<dbReference type="AlphaFoldDB" id="A0A1I6GBT7"/>
<feature type="domain" description="Gp5/Type VI secretion system Vgr protein OB-fold" evidence="1">
    <location>
        <begin position="393"/>
        <end position="456"/>
    </location>
</feature>
<gene>
    <name evidence="2" type="ORF">SAMN04488005_1393</name>
</gene>
<dbReference type="InterPro" id="IPR037026">
    <property type="entry name" value="Vgr_OB-fold_dom_sf"/>
</dbReference>
<sequence length="593" mass="60883">MATSPIADVSGPLGVIVKIAGNPIAEDIAINGATVTLDLNRVPQAILRLADGSVATNEFPLIDGEDFKPGATVEIAAFFGAGSEQTLFKGIITATRLRISGGGAGELELTCRDKAIALMEIRKTTSYAQMKDSDAMQKIIADAGMTADVTATNADPADLVQYDCTDWDFLRLLADRNGQVIVVDDGKITTAAPDPAAAATMGLSLGVDILDFDCKIDASTLIKDSAVTGWDPASQAVTTETSDSTDAGSWGNTTYADLSKITGDRTHTATTPYASGQVALADIAKARALRAPLGAISGRCKYPGSSLAVPGKAIELKGVGDRLGGTAFVSGITHEISAGTWETTARLGLPAGWRSDSFGLSTPGASGLGAPVQGLHVGTVLAIVDSGGANPMADATMMQISLPLFGDTPAELWARYAQPYATSGAGIQFLPEIGDEVVLGFLSADPGAPVVLGSLHSGKNARTNDATEENERKTITSKSGIHISFDDDKKILTAETPAGQSIVIDDDASTITLSDVTGNTITMSDSGMAMAAQGTFDLTATDTITIASDMDVEITGMNISATADVDLTAEGSASAKFSASGQCTIEGSIVMIN</sequence>
<dbReference type="SUPFAM" id="SSF69349">
    <property type="entry name" value="Phage fibre proteins"/>
    <property type="match status" value="1"/>
</dbReference>